<dbReference type="Pfam" id="PF00856">
    <property type="entry name" value="SET"/>
    <property type="match status" value="1"/>
</dbReference>
<evidence type="ECO:0000313" key="2">
    <source>
        <dbReference type="EMBL" id="SDY27677.1"/>
    </source>
</evidence>
<dbReference type="STRING" id="61595.SAMN05421644_14422"/>
<dbReference type="RefSeq" id="WP_091334881.1">
    <property type="nucleotide sequence ID" value="NZ_FNOW01000044.1"/>
</dbReference>
<dbReference type="AlphaFoldDB" id="A0A1H3IJB3"/>
<evidence type="ECO:0000313" key="3">
    <source>
        <dbReference type="Proteomes" id="UP000198672"/>
    </source>
</evidence>
<dbReference type="EMBL" id="FNOW01000044">
    <property type="protein sequence ID" value="SDY27677.1"/>
    <property type="molecule type" value="Genomic_DNA"/>
</dbReference>
<accession>A0A1H3IJB3</accession>
<sequence length="112" mass="12398">MKRRTDKAALDRLIEIAPSPIHGHGCFARIPFNPGDYIGTFTGIEVTEDGPHVLWVYDPERGDVMGRRGTNHLRWLNHSDAPNAEFDGFKLYARSSIAVGSELTIDYGTGSP</sequence>
<feature type="domain" description="SET" evidence="1">
    <location>
        <begin position="12"/>
        <end position="108"/>
    </location>
</feature>
<dbReference type="OrthoDB" id="9790349at2"/>
<dbReference type="SUPFAM" id="SSF82199">
    <property type="entry name" value="SET domain"/>
    <property type="match status" value="1"/>
</dbReference>
<gene>
    <name evidence="2" type="ORF">SAMN05421644_14422</name>
</gene>
<name>A0A1H3IJB3_ALLWA</name>
<protein>
    <recommendedName>
        <fullName evidence="1">SET domain-containing protein</fullName>
    </recommendedName>
</protein>
<dbReference type="Proteomes" id="UP000198672">
    <property type="component" value="Unassembled WGS sequence"/>
</dbReference>
<dbReference type="PROSITE" id="PS50280">
    <property type="entry name" value="SET"/>
    <property type="match status" value="1"/>
</dbReference>
<evidence type="ECO:0000259" key="1">
    <source>
        <dbReference type="PROSITE" id="PS50280"/>
    </source>
</evidence>
<keyword evidence="3" id="KW-1185">Reference proteome</keyword>
<dbReference type="InterPro" id="IPR001214">
    <property type="entry name" value="SET_dom"/>
</dbReference>
<proteinExistence type="predicted"/>
<dbReference type="InterPro" id="IPR046341">
    <property type="entry name" value="SET_dom_sf"/>
</dbReference>
<reference evidence="3" key="1">
    <citation type="submission" date="2016-10" db="EMBL/GenBank/DDBJ databases">
        <authorList>
            <person name="Varghese N."/>
            <person name="Submissions S."/>
        </authorList>
    </citation>
    <scope>NUCLEOTIDE SEQUENCE [LARGE SCALE GENOMIC DNA]</scope>
    <source>
        <strain evidence="3">DSM 173</strain>
    </source>
</reference>
<dbReference type="Gene3D" id="2.170.270.10">
    <property type="entry name" value="SET domain"/>
    <property type="match status" value="1"/>
</dbReference>
<organism evidence="2 3">
    <name type="scientific">Allochromatium warmingii</name>
    <name type="common">Chromatium warmingii</name>
    <dbReference type="NCBI Taxonomy" id="61595"/>
    <lineage>
        <taxon>Bacteria</taxon>
        <taxon>Pseudomonadati</taxon>
        <taxon>Pseudomonadota</taxon>
        <taxon>Gammaproteobacteria</taxon>
        <taxon>Chromatiales</taxon>
        <taxon>Chromatiaceae</taxon>
        <taxon>Allochromatium</taxon>
    </lineage>
</organism>